<reference evidence="1 2" key="1">
    <citation type="submission" date="2024-01" db="EMBL/GenBank/DDBJ databases">
        <title>The genomes of 5 underutilized Papilionoideae crops provide insights into root nodulation and disease resistanc.</title>
        <authorList>
            <person name="Yuan L."/>
        </authorList>
    </citation>
    <scope>NUCLEOTIDE SEQUENCE [LARGE SCALE GENOMIC DNA]</scope>
    <source>
        <strain evidence="1">ZHUSHIDOU_FW_LH</strain>
        <tissue evidence="1">Leaf</tissue>
    </source>
</reference>
<evidence type="ECO:0000313" key="1">
    <source>
        <dbReference type="EMBL" id="KAK7256491.1"/>
    </source>
</evidence>
<protein>
    <submittedName>
        <fullName evidence="1">Uncharacterized protein</fullName>
    </submittedName>
</protein>
<accession>A0AAN9EFS4</accession>
<sequence>MSHILNLKLTYQALTLLQAVSYQALMLLQAVFKIFGHNFVLWDLTFNVVLPNTAPHQWCRRCKPLISLSKYIDGYSLFTSNLLDHFAIRSVYAETFLFRSCWIDLVFYLLHEIFVYVGCENEASEDGGTVPCEKDEYEAADRNRNATYSECFCRIKAAPEKCSVAWRLP</sequence>
<name>A0AAN9EFS4_CROPI</name>
<comment type="caution">
    <text evidence="1">The sequence shown here is derived from an EMBL/GenBank/DDBJ whole genome shotgun (WGS) entry which is preliminary data.</text>
</comment>
<gene>
    <name evidence="1" type="ORF">RIF29_29942</name>
</gene>
<keyword evidence="2" id="KW-1185">Reference proteome</keyword>
<dbReference type="EMBL" id="JAYWIO010000006">
    <property type="protein sequence ID" value="KAK7256491.1"/>
    <property type="molecule type" value="Genomic_DNA"/>
</dbReference>
<dbReference type="Proteomes" id="UP001372338">
    <property type="component" value="Unassembled WGS sequence"/>
</dbReference>
<proteinExistence type="predicted"/>
<dbReference type="AlphaFoldDB" id="A0AAN9EFS4"/>
<organism evidence="1 2">
    <name type="scientific">Crotalaria pallida</name>
    <name type="common">Smooth rattlebox</name>
    <name type="synonym">Crotalaria striata</name>
    <dbReference type="NCBI Taxonomy" id="3830"/>
    <lineage>
        <taxon>Eukaryota</taxon>
        <taxon>Viridiplantae</taxon>
        <taxon>Streptophyta</taxon>
        <taxon>Embryophyta</taxon>
        <taxon>Tracheophyta</taxon>
        <taxon>Spermatophyta</taxon>
        <taxon>Magnoliopsida</taxon>
        <taxon>eudicotyledons</taxon>
        <taxon>Gunneridae</taxon>
        <taxon>Pentapetalae</taxon>
        <taxon>rosids</taxon>
        <taxon>fabids</taxon>
        <taxon>Fabales</taxon>
        <taxon>Fabaceae</taxon>
        <taxon>Papilionoideae</taxon>
        <taxon>50 kb inversion clade</taxon>
        <taxon>genistoids sensu lato</taxon>
        <taxon>core genistoids</taxon>
        <taxon>Crotalarieae</taxon>
        <taxon>Crotalaria</taxon>
    </lineage>
</organism>
<evidence type="ECO:0000313" key="2">
    <source>
        <dbReference type="Proteomes" id="UP001372338"/>
    </source>
</evidence>